<evidence type="ECO:0000256" key="1">
    <source>
        <dbReference type="ARBA" id="ARBA00022618"/>
    </source>
</evidence>
<dbReference type="KEGG" id="tsq:D3A95_03450"/>
<dbReference type="AlphaFoldDB" id="A0A7D6INB3"/>
<evidence type="ECO:0000256" key="4">
    <source>
        <dbReference type="ARBA" id="ARBA00044936"/>
    </source>
</evidence>
<dbReference type="RefSeq" id="WP_181496260.1">
    <property type="nucleotide sequence ID" value="NZ_CP032152.1"/>
</dbReference>
<dbReference type="InterPro" id="IPR007561">
    <property type="entry name" value="Cell_div_SepF/SepF-rel"/>
</dbReference>
<evidence type="ECO:0000256" key="5">
    <source>
        <dbReference type="HAMAP-Rule" id="MF_01197"/>
    </source>
</evidence>
<evidence type="ECO:0000256" key="2">
    <source>
        <dbReference type="ARBA" id="ARBA00023210"/>
    </source>
</evidence>
<evidence type="ECO:0000313" key="7">
    <source>
        <dbReference type="EMBL" id="QLL29829.1"/>
    </source>
</evidence>
<comment type="subcellular location">
    <subcellularLocation>
        <location evidence="5">Cytoplasm</location>
    </subcellularLocation>
    <text evidence="5">Localizes to the division site, in a FtsZ-dependent manner.</text>
</comment>
<gene>
    <name evidence="5" type="primary">sepF</name>
    <name evidence="7" type="ORF">D3A95_03450</name>
</gene>
<keyword evidence="2 5" id="KW-0717">Septation</keyword>
<feature type="region of interest" description="Disordered" evidence="6">
    <location>
        <begin position="167"/>
        <end position="191"/>
    </location>
</feature>
<dbReference type="Gene3D" id="3.30.110.150">
    <property type="entry name" value="SepF-like protein"/>
    <property type="match status" value="1"/>
</dbReference>
<dbReference type="Pfam" id="PF04472">
    <property type="entry name" value="SepF"/>
    <property type="match status" value="1"/>
</dbReference>
<comment type="subunit">
    <text evidence="5">Homodimer. Interacts with FtsZ.</text>
</comment>
<comment type="similarity">
    <text evidence="5">Belongs to the SepF family.</text>
</comment>
<keyword evidence="1 5" id="KW-0132">Cell division</keyword>
<accession>A0A7D6INB3</accession>
<dbReference type="GO" id="GO:0043093">
    <property type="term" value="P:FtsZ-dependent cytokinesis"/>
    <property type="evidence" value="ECO:0007669"/>
    <property type="project" value="UniProtKB-UniRule"/>
</dbReference>
<keyword evidence="5" id="KW-0963">Cytoplasm</keyword>
<dbReference type="InterPro" id="IPR038594">
    <property type="entry name" value="SepF-like_sf"/>
</dbReference>
<dbReference type="InterPro" id="IPR023052">
    <property type="entry name" value="Cell_div_SepF"/>
</dbReference>
<evidence type="ECO:0000313" key="8">
    <source>
        <dbReference type="Proteomes" id="UP000261812"/>
    </source>
</evidence>
<dbReference type="PANTHER" id="PTHR35798:SF1">
    <property type="entry name" value="CELL DIVISION PROTEIN SEPF"/>
    <property type="match status" value="1"/>
</dbReference>
<evidence type="ECO:0000256" key="3">
    <source>
        <dbReference type="ARBA" id="ARBA00023306"/>
    </source>
</evidence>
<protein>
    <recommendedName>
        <fullName evidence="5">Cell division protein SepF</fullName>
    </recommendedName>
</protein>
<feature type="compositionally biased region" description="Low complexity" evidence="6">
    <location>
        <begin position="52"/>
        <end position="70"/>
    </location>
</feature>
<dbReference type="PANTHER" id="PTHR35798">
    <property type="entry name" value="CELL DIVISION PROTEIN SEPF"/>
    <property type="match status" value="1"/>
</dbReference>
<keyword evidence="3 5" id="KW-0131">Cell cycle</keyword>
<comment type="function">
    <text evidence="4 5">Cell division protein that is part of the divisome complex and is recruited early to the Z-ring. Probably stimulates Z-ring formation, perhaps through the cross-linking of FtsZ protofilaments. Its function overlaps with FtsA.</text>
</comment>
<dbReference type="GO" id="GO:0005737">
    <property type="term" value="C:cytoplasm"/>
    <property type="evidence" value="ECO:0007669"/>
    <property type="project" value="UniProtKB-SubCell"/>
</dbReference>
<feature type="region of interest" description="Disordered" evidence="6">
    <location>
        <begin position="1"/>
        <end position="70"/>
    </location>
</feature>
<name>A0A7D6INB3_9CYAN</name>
<dbReference type="GO" id="GO:0000917">
    <property type="term" value="P:division septum assembly"/>
    <property type="evidence" value="ECO:0007669"/>
    <property type="project" value="UniProtKB-KW"/>
</dbReference>
<dbReference type="Proteomes" id="UP000261812">
    <property type="component" value="Chromosome"/>
</dbReference>
<evidence type="ECO:0000256" key="6">
    <source>
        <dbReference type="SAM" id="MobiDB-lite"/>
    </source>
</evidence>
<dbReference type="EMBL" id="CP032152">
    <property type="protein sequence ID" value="QLL29829.1"/>
    <property type="molecule type" value="Genomic_DNA"/>
</dbReference>
<proteinExistence type="inferred from homology"/>
<keyword evidence="8" id="KW-1185">Reference proteome</keyword>
<organism evidence="7 8">
    <name type="scientific">Thermosynechococcus sichuanensis E542</name>
    <dbReference type="NCBI Taxonomy" id="2016101"/>
    <lineage>
        <taxon>Bacteria</taxon>
        <taxon>Bacillati</taxon>
        <taxon>Cyanobacteriota</taxon>
        <taxon>Cyanophyceae</taxon>
        <taxon>Acaryochloridales</taxon>
        <taxon>Thermosynechococcaceae</taxon>
        <taxon>Thermosynechococcus</taxon>
        <taxon>Thermosynechococcus sichuanensis</taxon>
    </lineage>
</organism>
<sequence>MLGKLRDLMGLTPETDIYDEEYPQGTPRTAAMDSDVEPLPTSRPTLSHDFDTSPSPSVTTGSVPTGSASSNVIGMPNAGRWWGAVAEVLVMQPRSFSEMPEVIKALKERKSVVLNLTLMEPEQAQRSVDFVAGATYTIDGHQERIGESIFLFTPSCVQVSTQVGGVRPTATPTPVAPPPAWGMDAQQQRSA</sequence>
<reference evidence="8" key="1">
    <citation type="submission" date="2018-09" db="EMBL/GenBank/DDBJ databases">
        <title>Complete genome sequence of thermophilic cyanobacteria strain Thermosynechococcus elongatus PKUAC-SCTE542.</title>
        <authorList>
            <person name="Liang Y."/>
            <person name="Tang J."/>
            <person name="Daroch M."/>
        </authorList>
    </citation>
    <scope>NUCLEOTIDE SEQUENCE [LARGE SCALE GENOMIC DNA]</scope>
    <source>
        <strain evidence="8">E542</strain>
    </source>
</reference>
<dbReference type="HAMAP" id="MF_01197">
    <property type="entry name" value="SepF"/>
    <property type="match status" value="1"/>
</dbReference>